<reference evidence="8 9" key="1">
    <citation type="submission" date="2017-06" db="EMBL/GenBank/DDBJ databases">
        <title>Investigating the central metabolism of Clostridium thermosuccinogenes.</title>
        <authorList>
            <person name="Koendjbiharie J.G."/>
            <person name="van Kranenburg R."/>
        </authorList>
    </citation>
    <scope>NUCLEOTIDE SEQUENCE [LARGE SCALE GENOMIC DNA]</scope>
    <source>
        <strain evidence="8 9">DSM 5806</strain>
    </source>
</reference>
<dbReference type="Pfam" id="PF01128">
    <property type="entry name" value="IspD"/>
    <property type="match status" value="1"/>
</dbReference>
<dbReference type="HAMAP" id="MF_00108">
    <property type="entry name" value="IspD"/>
    <property type="match status" value="1"/>
</dbReference>
<keyword evidence="4 7" id="KW-0808">Transferase</keyword>
<comment type="caution">
    <text evidence="8">The sequence shown here is derived from an EMBL/GenBank/DDBJ whole genome shotgun (WGS) entry which is preliminary data.</text>
</comment>
<feature type="site" description="Transition state stabilizer" evidence="7">
    <location>
        <position position="21"/>
    </location>
</feature>
<name>A0A2K2FI06_9CLOT</name>
<dbReference type="GO" id="GO:0019288">
    <property type="term" value="P:isopentenyl diphosphate biosynthetic process, methylerythritol 4-phosphate pathway"/>
    <property type="evidence" value="ECO:0007669"/>
    <property type="project" value="UniProtKB-UniRule"/>
</dbReference>
<feature type="site" description="Transition state stabilizer" evidence="7">
    <location>
        <position position="28"/>
    </location>
</feature>
<evidence type="ECO:0000256" key="3">
    <source>
        <dbReference type="ARBA" id="ARBA00009789"/>
    </source>
</evidence>
<dbReference type="InterPro" id="IPR034683">
    <property type="entry name" value="IspD/TarI"/>
</dbReference>
<feature type="site" description="Positions MEP for the nucleophilic attack" evidence="7">
    <location>
        <position position="161"/>
    </location>
</feature>
<dbReference type="CDD" id="cd02516">
    <property type="entry name" value="CDP-ME_synthetase"/>
    <property type="match status" value="1"/>
</dbReference>
<dbReference type="PROSITE" id="PS01295">
    <property type="entry name" value="ISPD"/>
    <property type="match status" value="1"/>
</dbReference>
<keyword evidence="9" id="KW-1185">Reference proteome</keyword>
<dbReference type="InterPro" id="IPR029044">
    <property type="entry name" value="Nucleotide-diphossugar_trans"/>
</dbReference>
<evidence type="ECO:0000256" key="2">
    <source>
        <dbReference type="ARBA" id="ARBA00004787"/>
    </source>
</evidence>
<dbReference type="InterPro" id="IPR050088">
    <property type="entry name" value="IspD/TarI_cytidylyltransf_bact"/>
</dbReference>
<evidence type="ECO:0000256" key="7">
    <source>
        <dbReference type="HAMAP-Rule" id="MF_00108"/>
    </source>
</evidence>
<evidence type="ECO:0000256" key="6">
    <source>
        <dbReference type="ARBA" id="ARBA00023229"/>
    </source>
</evidence>
<protein>
    <recommendedName>
        <fullName evidence="7">2-C-methyl-D-erythritol 4-phosphate cytidylyltransferase</fullName>
        <ecNumber evidence="7">2.7.7.60</ecNumber>
    </recommendedName>
    <alternativeName>
        <fullName evidence="7">4-diphosphocytidyl-2C-methyl-D-erythritol synthase</fullName>
    </alternativeName>
    <alternativeName>
        <fullName evidence="7">MEP cytidylyltransferase</fullName>
        <shortName evidence="7">MCT</shortName>
    </alternativeName>
</protein>
<dbReference type="UniPathway" id="UPA00056">
    <property type="reaction ID" value="UER00093"/>
</dbReference>
<dbReference type="Proteomes" id="UP000236151">
    <property type="component" value="Unassembled WGS sequence"/>
</dbReference>
<dbReference type="KEGG" id="cthd:CDO33_03470"/>
<dbReference type="GO" id="GO:0050518">
    <property type="term" value="F:2-C-methyl-D-erythritol 4-phosphate cytidylyltransferase activity"/>
    <property type="evidence" value="ECO:0007669"/>
    <property type="project" value="UniProtKB-UniRule"/>
</dbReference>
<evidence type="ECO:0000256" key="1">
    <source>
        <dbReference type="ARBA" id="ARBA00001282"/>
    </source>
</evidence>
<comment type="function">
    <text evidence="7">Catalyzes the formation of 4-diphosphocytidyl-2-C-methyl-D-erythritol from CTP and 2-C-methyl-D-erythritol 4-phosphate (MEP).</text>
</comment>
<evidence type="ECO:0000256" key="5">
    <source>
        <dbReference type="ARBA" id="ARBA00022695"/>
    </source>
</evidence>
<dbReference type="InterPro" id="IPR001228">
    <property type="entry name" value="IspD"/>
</dbReference>
<feature type="site" description="Positions MEP for the nucleophilic attack" evidence="7">
    <location>
        <position position="217"/>
    </location>
</feature>
<comment type="pathway">
    <text evidence="2 7">Isoprenoid biosynthesis; isopentenyl diphosphate biosynthesis via DXP pathway; isopentenyl diphosphate from 1-deoxy-D-xylulose 5-phosphate: step 2/6.</text>
</comment>
<dbReference type="FunFam" id="3.90.550.10:FF:000003">
    <property type="entry name" value="2-C-methyl-D-erythritol 4-phosphate cytidylyltransferase"/>
    <property type="match status" value="1"/>
</dbReference>
<keyword evidence="5 7" id="KW-0548">Nucleotidyltransferase</keyword>
<dbReference type="NCBIfam" id="TIGR00453">
    <property type="entry name" value="ispD"/>
    <property type="match status" value="1"/>
</dbReference>
<dbReference type="PANTHER" id="PTHR32125:SF4">
    <property type="entry name" value="2-C-METHYL-D-ERYTHRITOL 4-PHOSPHATE CYTIDYLYLTRANSFERASE, CHLOROPLASTIC"/>
    <property type="match status" value="1"/>
</dbReference>
<evidence type="ECO:0000313" key="8">
    <source>
        <dbReference type="EMBL" id="PNU00468.1"/>
    </source>
</evidence>
<dbReference type="InterPro" id="IPR018294">
    <property type="entry name" value="ISPD_synthase_CS"/>
</dbReference>
<organism evidence="8 9">
    <name type="scientific">Clostridium thermosuccinogenes</name>
    <dbReference type="NCBI Taxonomy" id="84032"/>
    <lineage>
        <taxon>Bacteria</taxon>
        <taxon>Bacillati</taxon>
        <taxon>Bacillota</taxon>
        <taxon>Clostridia</taxon>
        <taxon>Eubacteriales</taxon>
        <taxon>Clostridiaceae</taxon>
        <taxon>Clostridium</taxon>
    </lineage>
</organism>
<evidence type="ECO:0000313" key="9">
    <source>
        <dbReference type="Proteomes" id="UP000236151"/>
    </source>
</evidence>
<comment type="catalytic activity">
    <reaction evidence="1 7">
        <text>2-C-methyl-D-erythritol 4-phosphate + CTP + H(+) = 4-CDP-2-C-methyl-D-erythritol + diphosphate</text>
        <dbReference type="Rhea" id="RHEA:13429"/>
        <dbReference type="ChEBI" id="CHEBI:15378"/>
        <dbReference type="ChEBI" id="CHEBI:33019"/>
        <dbReference type="ChEBI" id="CHEBI:37563"/>
        <dbReference type="ChEBI" id="CHEBI:57823"/>
        <dbReference type="ChEBI" id="CHEBI:58262"/>
        <dbReference type="EC" id="2.7.7.60"/>
    </reaction>
</comment>
<accession>A0A2K2FI06</accession>
<proteinExistence type="inferred from homology"/>
<dbReference type="OrthoDB" id="9806837at2"/>
<dbReference type="PANTHER" id="PTHR32125">
    <property type="entry name" value="2-C-METHYL-D-ERYTHRITOL 4-PHOSPHATE CYTIDYLYLTRANSFERASE, CHLOROPLASTIC"/>
    <property type="match status" value="1"/>
</dbReference>
<gene>
    <name evidence="7 8" type="primary">ispD</name>
    <name evidence="8" type="ORF">CDQ84_05830</name>
</gene>
<sequence>MKKSKEVLVSAVVVAAGKGTRMHMDKNKQYIEIGEVPVLARTLLTLQKCGRVSEIIVVVNSQDIVYCKQEIIDGYGLYKVKKIVAGGETRQNSVYNGLLDVSQNCEIVLIHDGARPFVREESIEESITAALEHGASCVAVPSKDTIKSADENGFVSGTLDRKALWMTQTPQTFRYQLIMDAHKKAIDDGFDGTDDAVLVERLGFPIKLVMGSYDNIKITTQEDLILGEAIADSREYYG</sequence>
<dbReference type="EC" id="2.7.7.60" evidence="7"/>
<dbReference type="SUPFAM" id="SSF53448">
    <property type="entry name" value="Nucleotide-diphospho-sugar transferases"/>
    <property type="match status" value="1"/>
</dbReference>
<evidence type="ECO:0000256" key="4">
    <source>
        <dbReference type="ARBA" id="ARBA00022679"/>
    </source>
</evidence>
<comment type="similarity">
    <text evidence="3 7">Belongs to the IspD/TarI cytidylyltransferase family. IspD subfamily.</text>
</comment>
<dbReference type="AlphaFoldDB" id="A0A2K2FI06"/>
<dbReference type="RefSeq" id="WP_103080797.1">
    <property type="nucleotide sequence ID" value="NZ_CP021850.1"/>
</dbReference>
<dbReference type="EMBL" id="NIOJ01000010">
    <property type="protein sequence ID" value="PNU00468.1"/>
    <property type="molecule type" value="Genomic_DNA"/>
</dbReference>
<keyword evidence="6 7" id="KW-0414">Isoprene biosynthesis</keyword>
<dbReference type="Gene3D" id="3.90.550.10">
    <property type="entry name" value="Spore Coat Polysaccharide Biosynthesis Protein SpsA, Chain A"/>
    <property type="match status" value="1"/>
</dbReference>